<evidence type="ECO:0000313" key="6">
    <source>
        <dbReference type="EMBL" id="MBF6636418.1"/>
    </source>
</evidence>
<dbReference type="PANTHER" id="PTHR47506">
    <property type="entry name" value="TRANSCRIPTIONAL REGULATORY PROTEIN"/>
    <property type="match status" value="1"/>
</dbReference>
<dbReference type="Pfam" id="PF00440">
    <property type="entry name" value="TetR_N"/>
    <property type="match status" value="1"/>
</dbReference>
<organism evidence="6 7">
    <name type="scientific">Rouxiella silvae</name>
    <dbReference type="NCBI Taxonomy" id="1646373"/>
    <lineage>
        <taxon>Bacteria</taxon>
        <taxon>Pseudomonadati</taxon>
        <taxon>Pseudomonadota</taxon>
        <taxon>Gammaproteobacteria</taxon>
        <taxon>Enterobacterales</taxon>
        <taxon>Yersiniaceae</taxon>
        <taxon>Rouxiella</taxon>
    </lineage>
</organism>
<evidence type="ECO:0000256" key="2">
    <source>
        <dbReference type="ARBA" id="ARBA00023125"/>
    </source>
</evidence>
<dbReference type="SUPFAM" id="SSF46689">
    <property type="entry name" value="Homeodomain-like"/>
    <property type="match status" value="1"/>
</dbReference>
<dbReference type="RefSeq" id="WP_194977746.1">
    <property type="nucleotide sequence ID" value="NZ_JADMKS010000003.1"/>
</dbReference>
<keyword evidence="1" id="KW-0805">Transcription regulation</keyword>
<feature type="DNA-binding region" description="H-T-H motif" evidence="4">
    <location>
        <begin position="33"/>
        <end position="52"/>
    </location>
</feature>
<dbReference type="Pfam" id="PF16925">
    <property type="entry name" value="TetR_C_13"/>
    <property type="match status" value="1"/>
</dbReference>
<name>A0AA41BWD9_9GAMM</name>
<keyword evidence="3" id="KW-0804">Transcription</keyword>
<reference evidence="6" key="1">
    <citation type="submission" date="2020-11" db="EMBL/GenBank/DDBJ databases">
        <authorList>
            <person name="Lee S.D."/>
        </authorList>
    </citation>
    <scope>NUCLEOTIDE SEQUENCE</scope>
    <source>
        <strain evidence="6">SAP-2</strain>
    </source>
</reference>
<evidence type="ECO:0000259" key="5">
    <source>
        <dbReference type="PROSITE" id="PS50977"/>
    </source>
</evidence>
<comment type="caution">
    <text evidence="6">The sequence shown here is derived from an EMBL/GenBank/DDBJ whole genome shotgun (WGS) entry which is preliminary data.</text>
</comment>
<dbReference type="InterPro" id="IPR011075">
    <property type="entry name" value="TetR_C"/>
</dbReference>
<dbReference type="InterPro" id="IPR009057">
    <property type="entry name" value="Homeodomain-like_sf"/>
</dbReference>
<dbReference type="Gene3D" id="1.10.357.10">
    <property type="entry name" value="Tetracycline Repressor, domain 2"/>
    <property type="match status" value="1"/>
</dbReference>
<evidence type="ECO:0000256" key="4">
    <source>
        <dbReference type="PROSITE-ProRule" id="PRU00335"/>
    </source>
</evidence>
<gene>
    <name evidence="6" type="ORF">ITX54_07075</name>
</gene>
<dbReference type="PRINTS" id="PR00455">
    <property type="entry name" value="HTHTETR"/>
</dbReference>
<feature type="domain" description="HTH tetR-type" evidence="5">
    <location>
        <begin position="10"/>
        <end position="70"/>
    </location>
</feature>
<dbReference type="EMBL" id="JADMKS010000003">
    <property type="protein sequence ID" value="MBF6636418.1"/>
    <property type="molecule type" value="Genomic_DNA"/>
</dbReference>
<dbReference type="InterPro" id="IPR001647">
    <property type="entry name" value="HTH_TetR"/>
</dbReference>
<protein>
    <submittedName>
        <fullName evidence="6">TetR/AcrR family transcriptional regulator</fullName>
    </submittedName>
</protein>
<proteinExistence type="predicted"/>
<dbReference type="SUPFAM" id="SSF48498">
    <property type="entry name" value="Tetracyclin repressor-like, C-terminal domain"/>
    <property type="match status" value="1"/>
</dbReference>
<dbReference type="InterPro" id="IPR036271">
    <property type="entry name" value="Tet_transcr_reg_TetR-rel_C_sf"/>
</dbReference>
<evidence type="ECO:0000256" key="3">
    <source>
        <dbReference type="ARBA" id="ARBA00023163"/>
    </source>
</evidence>
<dbReference type="AlphaFoldDB" id="A0AA41BWD9"/>
<dbReference type="Proteomes" id="UP000705283">
    <property type="component" value="Unassembled WGS sequence"/>
</dbReference>
<accession>A0AA41BWD9</accession>
<dbReference type="PANTHER" id="PTHR47506:SF6">
    <property type="entry name" value="HTH-TYPE TRANSCRIPTIONAL REPRESSOR NEMR"/>
    <property type="match status" value="1"/>
</dbReference>
<dbReference type="PROSITE" id="PS50977">
    <property type="entry name" value="HTH_TETR_2"/>
    <property type="match status" value="1"/>
</dbReference>
<sequence>MNTTTQLHNNEVREHILATGQRIMAGKGFSAVGLNEILKDAGVPKGSFYHYFDSKEAFGVDLLARYFDDYLAELDTTLSQPGLNMSQRLMNYWQIWKESQSFSECQGKCLAVKLGAEVADLSENMRLTLEAGTSGIISRLAEALESGVVEGSLAIDDKPGKVAESLYQLWVGASVMVKIVRNTGPFDSALSMTQKIIHITP</sequence>
<evidence type="ECO:0000313" key="7">
    <source>
        <dbReference type="Proteomes" id="UP000705283"/>
    </source>
</evidence>
<reference evidence="6" key="2">
    <citation type="submission" date="2022-09" db="EMBL/GenBank/DDBJ databases">
        <title>Rouxiella aceris sp. nov., isolated from tree sap and emended description of the genus Rhouxiella.</title>
        <authorList>
            <person name="Kim I.S."/>
        </authorList>
    </citation>
    <scope>NUCLEOTIDE SEQUENCE</scope>
    <source>
        <strain evidence="6">SAP-2</strain>
    </source>
</reference>
<keyword evidence="2 4" id="KW-0238">DNA-binding</keyword>
<dbReference type="GO" id="GO:0003677">
    <property type="term" value="F:DNA binding"/>
    <property type="evidence" value="ECO:0007669"/>
    <property type="project" value="UniProtKB-UniRule"/>
</dbReference>
<evidence type="ECO:0000256" key="1">
    <source>
        <dbReference type="ARBA" id="ARBA00023015"/>
    </source>
</evidence>